<protein>
    <submittedName>
        <fullName evidence="1">Uncharacterized protein</fullName>
    </submittedName>
</protein>
<keyword evidence="2" id="KW-1185">Reference proteome</keyword>
<proteinExistence type="predicted"/>
<reference evidence="1 2" key="1">
    <citation type="journal article" date="2019" name="Nat. Ecol. Evol.">
        <title>Megaphylogeny resolves global patterns of mushroom evolution.</title>
        <authorList>
            <person name="Varga T."/>
            <person name="Krizsan K."/>
            <person name="Foldi C."/>
            <person name="Dima B."/>
            <person name="Sanchez-Garcia M."/>
            <person name="Sanchez-Ramirez S."/>
            <person name="Szollosi G.J."/>
            <person name="Szarkandi J.G."/>
            <person name="Papp V."/>
            <person name="Albert L."/>
            <person name="Andreopoulos W."/>
            <person name="Angelini C."/>
            <person name="Antonin V."/>
            <person name="Barry K.W."/>
            <person name="Bougher N.L."/>
            <person name="Buchanan P."/>
            <person name="Buyck B."/>
            <person name="Bense V."/>
            <person name="Catcheside P."/>
            <person name="Chovatia M."/>
            <person name="Cooper J."/>
            <person name="Damon W."/>
            <person name="Desjardin D."/>
            <person name="Finy P."/>
            <person name="Geml J."/>
            <person name="Haridas S."/>
            <person name="Hughes K."/>
            <person name="Justo A."/>
            <person name="Karasinski D."/>
            <person name="Kautmanova I."/>
            <person name="Kiss B."/>
            <person name="Kocsube S."/>
            <person name="Kotiranta H."/>
            <person name="LaButti K.M."/>
            <person name="Lechner B.E."/>
            <person name="Liimatainen K."/>
            <person name="Lipzen A."/>
            <person name="Lukacs Z."/>
            <person name="Mihaltcheva S."/>
            <person name="Morgado L.N."/>
            <person name="Niskanen T."/>
            <person name="Noordeloos M.E."/>
            <person name="Ohm R.A."/>
            <person name="Ortiz-Santana B."/>
            <person name="Ovrebo C."/>
            <person name="Racz N."/>
            <person name="Riley R."/>
            <person name="Savchenko A."/>
            <person name="Shiryaev A."/>
            <person name="Soop K."/>
            <person name="Spirin V."/>
            <person name="Szebenyi C."/>
            <person name="Tomsovsky M."/>
            <person name="Tulloss R.E."/>
            <person name="Uehling J."/>
            <person name="Grigoriev I.V."/>
            <person name="Vagvolgyi C."/>
            <person name="Papp T."/>
            <person name="Martin F.M."/>
            <person name="Miettinen O."/>
            <person name="Hibbett D.S."/>
            <person name="Nagy L.G."/>
        </authorList>
    </citation>
    <scope>NUCLEOTIDE SEQUENCE [LARGE SCALE GENOMIC DNA]</scope>
    <source>
        <strain evidence="1 2">NL-1719</strain>
    </source>
</reference>
<organism evidence="1 2">
    <name type="scientific">Pluteus cervinus</name>
    <dbReference type="NCBI Taxonomy" id="181527"/>
    <lineage>
        <taxon>Eukaryota</taxon>
        <taxon>Fungi</taxon>
        <taxon>Dikarya</taxon>
        <taxon>Basidiomycota</taxon>
        <taxon>Agaricomycotina</taxon>
        <taxon>Agaricomycetes</taxon>
        <taxon>Agaricomycetidae</taxon>
        <taxon>Agaricales</taxon>
        <taxon>Pluteineae</taxon>
        <taxon>Pluteaceae</taxon>
        <taxon>Pluteus</taxon>
    </lineage>
</organism>
<sequence length="643" mass="72490">MQSSSDSPYSGHSGQLHPSEASNDRYGKHWGKCTELSKEQDRQMCEMLKGELDNLLIFAALFSAIVASFTIESYKWLSPNDQNPSPVSPLVAQQVNILWFFSLSASLGVASIGILCMQWVRQYQNGTVTPTKHGVALRRQRIDGFQKWRVPDIISMLPVTLHLSLVIFGVGLIRLLWEINRPVAATFMAGSILSTTFVLGTLFAPALQFLWIVWHPSSWVSLKRFNSQCPYQSPQAWIGYLIIWPLIYTKTRDVSNWATFDTTWMTLVNRANRGVGANKSGSKAKEGGQSGEKDKANDKSRGESEHNYTDQMVEAEFSWMDREFRHDIAGIKARAEAFEQLSVDAARSIVNTLRVPDKYTSYTNQGVLYMKVWYLWAYARDRPGLDEAYMKARVQYMSELDQGMVTLPGRTLGRHLDISSLVQDKFLVPRFLRCLQTMAKNHAIANEVSQEMWSIIGDLVEYSFRHSHTEYLLTLGNLFNALHRGLESPTPALSTIQVTIQVTIEDTINHILEGLAFLWKLHPDEPTPRLKDDNAKHMEKFVHLIDYLTCYVQVPQPGPAASHTPSQTRDGPQETVASKSSHVVPTKEKITLRDDQWAKWDALTTLLGKWTEALQKVHSRDATLVPAKSTASALPSTSVQGNT</sequence>
<dbReference type="Proteomes" id="UP000308600">
    <property type="component" value="Unassembled WGS sequence"/>
</dbReference>
<name>A0ACD3A5R7_9AGAR</name>
<dbReference type="EMBL" id="ML208740">
    <property type="protein sequence ID" value="TFK60719.1"/>
    <property type="molecule type" value="Genomic_DNA"/>
</dbReference>
<evidence type="ECO:0000313" key="1">
    <source>
        <dbReference type="EMBL" id="TFK60719.1"/>
    </source>
</evidence>
<evidence type="ECO:0000313" key="2">
    <source>
        <dbReference type="Proteomes" id="UP000308600"/>
    </source>
</evidence>
<gene>
    <name evidence="1" type="ORF">BDN72DRAFT_500924</name>
</gene>
<accession>A0ACD3A5R7</accession>